<dbReference type="Proteomes" id="UP000197058">
    <property type="component" value="Chromosome"/>
</dbReference>
<reference evidence="3" key="1">
    <citation type="submission" date="2017-06" db="EMBL/GenBank/DDBJ databases">
        <title>FDA dAtabase for Regulatory Grade micrObial Sequences (FDA-ARGOS): Supporting development and validation of Infectious Disease Dx tests.</title>
        <authorList>
            <person name="Goldberg B."/>
            <person name="Campos J."/>
            <person name="Tallon L."/>
            <person name="Sadzewicz L."/>
            <person name="Sengamalay N."/>
            <person name="Ott S."/>
            <person name="Godinez A."/>
            <person name="Nagaraj S."/>
            <person name="Vavikolanu K."/>
            <person name="Nadendla S."/>
            <person name="George J."/>
            <person name="Geyer C."/>
            <person name="Sichtig H."/>
        </authorList>
    </citation>
    <scope>NUCLEOTIDE SEQUENCE [LARGE SCALE GENOMIC DNA]</scope>
    <source>
        <strain evidence="3">FDAARGOS_285</strain>
    </source>
</reference>
<accession>A0AAI8DH39</accession>
<dbReference type="Gene3D" id="3.90.1150.200">
    <property type="match status" value="1"/>
</dbReference>
<dbReference type="Pfam" id="PF08818">
    <property type="entry name" value="DUF1801"/>
    <property type="match status" value="1"/>
</dbReference>
<evidence type="ECO:0000313" key="2">
    <source>
        <dbReference type="EMBL" id="ASE33678.1"/>
    </source>
</evidence>
<evidence type="ECO:0000313" key="3">
    <source>
        <dbReference type="Proteomes" id="UP000197058"/>
    </source>
</evidence>
<dbReference type="InterPro" id="IPR014922">
    <property type="entry name" value="YdhG-like"/>
</dbReference>
<evidence type="ECO:0000259" key="1">
    <source>
        <dbReference type="Pfam" id="PF08818"/>
    </source>
</evidence>
<feature type="domain" description="YdhG-like" evidence="1">
    <location>
        <begin position="15"/>
        <end position="129"/>
    </location>
</feature>
<dbReference type="KEGG" id="sscu:CEP64_03410"/>
<dbReference type="EMBL" id="CP022046">
    <property type="protein sequence ID" value="ASE33678.1"/>
    <property type="molecule type" value="Genomic_DNA"/>
</dbReference>
<dbReference type="AlphaFoldDB" id="A0AAI8DH39"/>
<protein>
    <submittedName>
        <fullName evidence="2">DUF1801 domain-containing protein</fullName>
    </submittedName>
</protein>
<name>A0AAI8DH39_MAMSC</name>
<proteinExistence type="predicted"/>
<sequence length="149" mass="17612">MNSIDRYIEQIDEKKKETYIHLLNTIKTHLPPGYELVMQYGMPTFVVPLDKYPKGYLNRADEPLPFISLGAQKNHIALYHMGLYGMNELKEWFENRYREQVPTKLNMGKSCIRFTNNKNIPFTLIGELSEKVTVDEWIQKYESGHRNQK</sequence>
<organism evidence="2 3">
    <name type="scientific">Mammaliicoccus sciuri</name>
    <name type="common">Staphylococcus sciuri</name>
    <dbReference type="NCBI Taxonomy" id="1296"/>
    <lineage>
        <taxon>Bacteria</taxon>
        <taxon>Bacillati</taxon>
        <taxon>Bacillota</taxon>
        <taxon>Bacilli</taxon>
        <taxon>Bacillales</taxon>
        <taxon>Staphylococcaceae</taxon>
        <taxon>Mammaliicoccus</taxon>
    </lineage>
</organism>
<dbReference type="SUPFAM" id="SSF159888">
    <property type="entry name" value="YdhG-like"/>
    <property type="match status" value="1"/>
</dbReference>
<gene>
    <name evidence="2" type="ORF">CEP64_03410</name>
</gene>
<dbReference type="RefSeq" id="WP_088592246.1">
    <property type="nucleotide sequence ID" value="NZ_CP022046.2"/>
</dbReference>